<keyword evidence="2" id="KW-0472">Membrane</keyword>
<dbReference type="Pfam" id="PF00429">
    <property type="entry name" value="TLV_coat"/>
    <property type="match status" value="1"/>
</dbReference>
<dbReference type="AlphaFoldDB" id="A0A8C6DBU8"/>
<dbReference type="PANTHER" id="PTHR10424">
    <property type="entry name" value="VIRAL ENVELOPE PROTEIN"/>
    <property type="match status" value="1"/>
</dbReference>
<keyword evidence="2" id="KW-1133">Transmembrane helix</keyword>
<accession>A0A8C6DBU8</accession>
<keyword evidence="4" id="KW-1185">Reference proteome</keyword>
<feature type="region of interest" description="Disordered" evidence="1">
    <location>
        <begin position="167"/>
        <end position="232"/>
    </location>
</feature>
<dbReference type="Gene3D" id="3.90.310.10">
    <property type="entry name" value="ENV polyprotein, receptor-binding domain"/>
    <property type="match status" value="1"/>
</dbReference>
<dbReference type="CDD" id="cd09851">
    <property type="entry name" value="HTLV-1-like_HR1-HR2"/>
    <property type="match status" value="1"/>
</dbReference>
<evidence type="ECO:0000256" key="1">
    <source>
        <dbReference type="SAM" id="MobiDB-lite"/>
    </source>
</evidence>
<dbReference type="SUPFAM" id="SSF49830">
    <property type="entry name" value="ENV polyprotein, receptor-binding domain"/>
    <property type="match status" value="1"/>
</dbReference>
<sequence>PNLRRKMEGLLPGPMMKWLRVLTLLNDWRRNCAETNPHQPYKQTWILTHGETGRLLYEPSHVAPLSTWWPDLIFCFRDINLAYQSTASNLAHSYGFYACPGHSKGRQCGGVQYSFCKSWACVTSNDGDWRGLGWIQGKQWGIVFYKYEGHAGSTIVFRLKFETPQTSSAPVGPNKVLAPPTPPAPTKSPGSKDTSKETIKPQSHREVTRPTQPPRAETPAGLPSQPQRSQATEDPLWKLMHTIYETLNPTSPNLTASCWLCYDVKPPFYEAIGLNITHDVSSDTSPSQCSWGDRKIGLTLQHVSSSGTCLIKVSQNKQGLCASINSTPSWKSNSKWLIPKSDGWWICTRTGLTPCLSTLVFNASKEFCVLVTVMPRILYHPEESMYSHWSKGTSERSKREAITALTIATLFSLGMAGARTGIASLATQHTGMTPLRAAIDEDLERIETSISHLEKSLTSLSEVVLQNRRGLDLLFLQKGGLCATLGEECCFYVREGLAKRKKEREAQESWFEAWFNKSPWLTTLVSTLVGPFVLFVLILTFGPCILNKLIKFVKDHVNTVQLMVLTQQYERLPTPEDPYGFTPS</sequence>
<organism evidence="3 4">
    <name type="scientific">Moschus moschiferus</name>
    <name type="common">Siberian musk deer</name>
    <name type="synonym">Moschus sibiricus</name>
    <dbReference type="NCBI Taxonomy" id="68415"/>
    <lineage>
        <taxon>Eukaryota</taxon>
        <taxon>Metazoa</taxon>
        <taxon>Chordata</taxon>
        <taxon>Craniata</taxon>
        <taxon>Vertebrata</taxon>
        <taxon>Euteleostomi</taxon>
        <taxon>Mammalia</taxon>
        <taxon>Eutheria</taxon>
        <taxon>Laurasiatheria</taxon>
        <taxon>Artiodactyla</taxon>
        <taxon>Ruminantia</taxon>
        <taxon>Pecora</taxon>
        <taxon>Moschidae</taxon>
        <taxon>Moschus</taxon>
    </lineage>
</organism>
<dbReference type="InterPro" id="IPR018154">
    <property type="entry name" value="TLV/ENV_coat_polyprotein"/>
</dbReference>
<dbReference type="PANTHER" id="PTHR10424:SF82">
    <property type="entry name" value="ENVELOPE GLYCOPROTEIN-RELATED"/>
    <property type="match status" value="1"/>
</dbReference>
<reference evidence="3" key="2">
    <citation type="submission" date="2025-09" db="UniProtKB">
        <authorList>
            <consortium name="Ensembl"/>
        </authorList>
    </citation>
    <scope>IDENTIFICATION</scope>
</reference>
<feature type="transmembrane region" description="Helical" evidence="2">
    <location>
        <begin position="520"/>
        <end position="546"/>
    </location>
</feature>
<keyword evidence="2" id="KW-0812">Transmembrane</keyword>
<evidence type="ECO:0000313" key="4">
    <source>
        <dbReference type="Proteomes" id="UP000694544"/>
    </source>
</evidence>
<proteinExistence type="predicted"/>
<protein>
    <recommendedName>
        <fullName evidence="5">Envelope protein</fullName>
    </recommendedName>
</protein>
<dbReference type="Proteomes" id="UP000694544">
    <property type="component" value="Unplaced"/>
</dbReference>
<dbReference type="GeneTree" id="ENSGT00690000102286"/>
<dbReference type="Ensembl" id="ENSMMST00000014894.1">
    <property type="protein sequence ID" value="ENSMMSP00000013488.1"/>
    <property type="gene ID" value="ENSMMSG00000010291.1"/>
</dbReference>
<evidence type="ECO:0008006" key="5">
    <source>
        <dbReference type="Google" id="ProtNLM"/>
    </source>
</evidence>
<dbReference type="Gene3D" id="1.10.287.210">
    <property type="match status" value="1"/>
</dbReference>
<dbReference type="SUPFAM" id="SSF58069">
    <property type="entry name" value="Virus ectodomain"/>
    <property type="match status" value="1"/>
</dbReference>
<evidence type="ECO:0000313" key="3">
    <source>
        <dbReference type="Ensembl" id="ENSMMSP00000013488.1"/>
    </source>
</evidence>
<dbReference type="InterPro" id="IPR008981">
    <property type="entry name" value="FMuLV_rcpt-bd"/>
</dbReference>
<name>A0A8C6DBU8_MOSMO</name>
<reference evidence="3" key="1">
    <citation type="submission" date="2025-08" db="UniProtKB">
        <authorList>
            <consortium name="Ensembl"/>
        </authorList>
    </citation>
    <scope>IDENTIFICATION</scope>
</reference>
<feature type="compositionally biased region" description="Basic and acidic residues" evidence="1">
    <location>
        <begin position="193"/>
        <end position="208"/>
    </location>
</feature>
<evidence type="ECO:0000256" key="2">
    <source>
        <dbReference type="SAM" id="Phobius"/>
    </source>
</evidence>